<feature type="chain" id="PRO_5016893485" description="Secreted protein" evidence="2">
    <location>
        <begin position="29"/>
        <end position="77"/>
    </location>
</feature>
<keyword evidence="4" id="KW-1185">Reference proteome</keyword>
<name>A0A371Q4N2_STRIH</name>
<feature type="compositionally biased region" description="Low complexity" evidence="1">
    <location>
        <begin position="65"/>
        <end position="77"/>
    </location>
</feature>
<dbReference type="RefSeq" id="WP_128507966.1">
    <property type="nucleotide sequence ID" value="NZ_QUAC01000127.1"/>
</dbReference>
<dbReference type="EMBL" id="QUAC01000127">
    <property type="protein sequence ID" value="REK89323.1"/>
    <property type="molecule type" value="Genomic_DNA"/>
</dbReference>
<evidence type="ECO:0000256" key="2">
    <source>
        <dbReference type="SAM" id="SignalP"/>
    </source>
</evidence>
<gene>
    <name evidence="3" type="ORF">DY245_16275</name>
</gene>
<evidence type="ECO:0000313" key="4">
    <source>
        <dbReference type="Proteomes" id="UP000262477"/>
    </source>
</evidence>
<evidence type="ECO:0000313" key="3">
    <source>
        <dbReference type="EMBL" id="REK89323.1"/>
    </source>
</evidence>
<evidence type="ECO:0000256" key="1">
    <source>
        <dbReference type="SAM" id="MobiDB-lite"/>
    </source>
</evidence>
<dbReference type="AlphaFoldDB" id="A0A371Q4N2"/>
<dbReference type="PROSITE" id="PS51257">
    <property type="entry name" value="PROKAR_LIPOPROTEIN"/>
    <property type="match status" value="1"/>
</dbReference>
<evidence type="ECO:0008006" key="5">
    <source>
        <dbReference type="Google" id="ProtNLM"/>
    </source>
</evidence>
<feature type="region of interest" description="Disordered" evidence="1">
    <location>
        <begin position="27"/>
        <end position="77"/>
    </location>
</feature>
<sequence length="77" mass="7922">MNRRRRLSLLLTALLTVPLLATTACSHASTPKDAAPPAGNSPSVAPDQLAQMQKKVDDAEHAADSADANGNADNSGN</sequence>
<dbReference type="Proteomes" id="UP000262477">
    <property type="component" value="Unassembled WGS sequence"/>
</dbReference>
<proteinExistence type="predicted"/>
<keyword evidence="2" id="KW-0732">Signal</keyword>
<protein>
    <recommendedName>
        <fullName evidence="5">Secreted protein</fullName>
    </recommendedName>
</protein>
<reference evidence="3 4" key="1">
    <citation type="submission" date="2018-08" db="EMBL/GenBank/DDBJ databases">
        <title>Streptomyces NEAU-D10 sp. nov., a novel Actinomycete isolated from soil.</title>
        <authorList>
            <person name="Jin L."/>
        </authorList>
    </citation>
    <scope>NUCLEOTIDE SEQUENCE [LARGE SCALE GENOMIC DNA]</scope>
    <source>
        <strain evidence="3 4">NEAU-D10</strain>
    </source>
</reference>
<accession>A0A371Q4N2</accession>
<organism evidence="3 4">
    <name type="scientific">Streptomyces inhibens</name>
    <dbReference type="NCBI Taxonomy" id="2293571"/>
    <lineage>
        <taxon>Bacteria</taxon>
        <taxon>Bacillati</taxon>
        <taxon>Actinomycetota</taxon>
        <taxon>Actinomycetes</taxon>
        <taxon>Kitasatosporales</taxon>
        <taxon>Streptomycetaceae</taxon>
        <taxon>Streptomyces</taxon>
    </lineage>
</organism>
<comment type="caution">
    <text evidence="3">The sequence shown here is derived from an EMBL/GenBank/DDBJ whole genome shotgun (WGS) entry which is preliminary data.</text>
</comment>
<feature type="signal peptide" evidence="2">
    <location>
        <begin position="1"/>
        <end position="28"/>
    </location>
</feature>
<feature type="compositionally biased region" description="Basic and acidic residues" evidence="1">
    <location>
        <begin position="54"/>
        <end position="64"/>
    </location>
</feature>